<feature type="region of interest" description="Disordered" evidence="12">
    <location>
        <begin position="1"/>
        <end position="77"/>
    </location>
</feature>
<dbReference type="Gene3D" id="1.50.40.10">
    <property type="entry name" value="Mitochondrial carrier domain"/>
    <property type="match status" value="2"/>
</dbReference>
<dbReference type="EMBL" id="NAJQ01000096">
    <property type="protein sequence ID" value="TKA79181.1"/>
    <property type="molecule type" value="Genomic_DNA"/>
</dbReference>
<dbReference type="GO" id="GO:0006862">
    <property type="term" value="P:nucleotide transport"/>
    <property type="evidence" value="ECO:0007669"/>
    <property type="project" value="InterPro"/>
</dbReference>
<keyword evidence="15" id="KW-1185">Reference proteome</keyword>
<sequence>MDPHQRQDLKRGPIATGHQRDYRQSGQTNSFEGEGMKGDHRQHHLGTAQDYYGGFSPAGHQYPQGPPPPYEMQPGLNSSARMSTDVQQPMHPMHTGREYQAYGTGAYGEPHQLNANNPQVQREGERGLLGALGGGAAGTYGGHQVGHGFLGGVGGAVAGSMLEDAVKKRSKKHEKKEEKKQKKKHGRRRSHSKSSSSSSRVVSTLVVHPFDVIKTRLQIEQYEKSRAGGSFRVMRTIAQEAAHEPGKSAAARVVQNFYRGLMPNMIGNSVSWALYFMWYGTIKDQVRAARGGGRELRSSDYFLASGLSGILTAVITNPIWVIKTRMLSTARNTPGAYRSIAHGTRELYASEGLKGFYRGLLPSLFGVSHGAVQFMAYENLKNRWARERKGGKAGLTNSDFVLLSAVSKMFAGSITYPYQVVRARLQTYDALTRYKGTWDVVRQVYRGEGLVGFYKGLGPNIVRVLPSTCVTFLVYENMKFYVPRLWDADETALEATE</sequence>
<evidence type="ECO:0000256" key="3">
    <source>
        <dbReference type="ARBA" id="ARBA00022448"/>
    </source>
</evidence>
<keyword evidence="3 11" id="KW-0813">Transport</keyword>
<dbReference type="Pfam" id="PF00153">
    <property type="entry name" value="Mito_carr"/>
    <property type="match status" value="3"/>
</dbReference>
<evidence type="ECO:0000256" key="10">
    <source>
        <dbReference type="PROSITE-ProRule" id="PRU00282"/>
    </source>
</evidence>
<evidence type="ECO:0000256" key="13">
    <source>
        <dbReference type="SAM" id="Phobius"/>
    </source>
</evidence>
<evidence type="ECO:0000313" key="15">
    <source>
        <dbReference type="Proteomes" id="UP000309340"/>
    </source>
</evidence>
<keyword evidence="5" id="KW-0677">Repeat</keyword>
<name>A0A4U0XRF7_9PEZI</name>
<accession>A0A4U0XRF7</accession>
<feature type="compositionally biased region" description="Basic residues" evidence="12">
    <location>
        <begin position="181"/>
        <end position="192"/>
    </location>
</feature>
<evidence type="ECO:0000256" key="8">
    <source>
        <dbReference type="ARBA" id="ARBA00023128"/>
    </source>
</evidence>
<dbReference type="Proteomes" id="UP000309340">
    <property type="component" value="Unassembled WGS sequence"/>
</dbReference>
<dbReference type="OrthoDB" id="428293at2759"/>
<protein>
    <recommendedName>
        <fullName evidence="16">Mitochondrial folate transporter/carrier</fullName>
    </recommendedName>
</protein>
<evidence type="ECO:0008006" key="16">
    <source>
        <dbReference type="Google" id="ProtNLM"/>
    </source>
</evidence>
<dbReference type="SUPFAM" id="SSF103506">
    <property type="entry name" value="Mitochondrial carrier"/>
    <property type="match status" value="1"/>
</dbReference>
<evidence type="ECO:0000256" key="2">
    <source>
        <dbReference type="ARBA" id="ARBA00006375"/>
    </source>
</evidence>
<evidence type="ECO:0000256" key="7">
    <source>
        <dbReference type="ARBA" id="ARBA00022989"/>
    </source>
</evidence>
<dbReference type="PANTHER" id="PTHR45683">
    <property type="entry name" value="MITOCHONDRIAL NICOTINAMIDE ADENINE DINUCLEOTIDE TRANSPORTER 1-RELATED-RELATED"/>
    <property type="match status" value="1"/>
</dbReference>
<feature type="transmembrane region" description="Helical" evidence="13">
    <location>
        <begin position="261"/>
        <end position="281"/>
    </location>
</feature>
<feature type="repeat" description="Solcar" evidence="10">
    <location>
        <begin position="296"/>
        <end position="383"/>
    </location>
</feature>
<evidence type="ECO:0000256" key="12">
    <source>
        <dbReference type="SAM" id="MobiDB-lite"/>
    </source>
</evidence>
<feature type="compositionally biased region" description="Basic and acidic residues" evidence="12">
    <location>
        <begin position="1"/>
        <end position="11"/>
    </location>
</feature>
<feature type="repeat" description="Solcar" evidence="10">
    <location>
        <begin position="187"/>
        <end position="285"/>
    </location>
</feature>
<comment type="caution">
    <text evidence="14">The sequence shown here is derived from an EMBL/GenBank/DDBJ whole genome shotgun (WGS) entry which is preliminary data.</text>
</comment>
<dbReference type="InterPro" id="IPR018108">
    <property type="entry name" value="MCP_transmembrane"/>
</dbReference>
<reference evidence="14 15" key="1">
    <citation type="submission" date="2017-03" db="EMBL/GenBank/DDBJ databases">
        <title>Genomes of endolithic fungi from Antarctica.</title>
        <authorList>
            <person name="Coleine C."/>
            <person name="Masonjones S."/>
            <person name="Stajich J.E."/>
        </authorList>
    </citation>
    <scope>NUCLEOTIDE SEQUENCE [LARGE SCALE GENOMIC DNA]</scope>
    <source>
        <strain evidence="14 15">CCFEE 5184</strain>
    </source>
</reference>
<dbReference type="InterPro" id="IPR023395">
    <property type="entry name" value="MCP_dom_sf"/>
</dbReference>
<keyword evidence="9 10" id="KW-0472">Membrane</keyword>
<gene>
    <name evidence="14" type="ORF">B0A55_03478</name>
</gene>
<feature type="transmembrane region" description="Helical" evidence="13">
    <location>
        <begin position="301"/>
        <end position="322"/>
    </location>
</feature>
<dbReference type="AlphaFoldDB" id="A0A4U0XRF7"/>
<keyword evidence="6" id="KW-0999">Mitochondrion inner membrane</keyword>
<keyword evidence="7 13" id="KW-1133">Transmembrane helix</keyword>
<comment type="similarity">
    <text evidence="2 11">Belongs to the mitochondrial carrier (TC 2.A.29) family.</text>
</comment>
<comment type="subcellular location">
    <subcellularLocation>
        <location evidence="1">Mitochondrion inner membrane</location>
        <topology evidence="1">Multi-pass membrane protein</topology>
    </subcellularLocation>
</comment>
<proteinExistence type="inferred from homology"/>
<dbReference type="GO" id="GO:0005743">
    <property type="term" value="C:mitochondrial inner membrane"/>
    <property type="evidence" value="ECO:0007669"/>
    <property type="project" value="UniProtKB-SubCell"/>
</dbReference>
<feature type="region of interest" description="Disordered" evidence="12">
    <location>
        <begin position="165"/>
        <end position="200"/>
    </location>
</feature>
<evidence type="ECO:0000256" key="1">
    <source>
        <dbReference type="ARBA" id="ARBA00004448"/>
    </source>
</evidence>
<dbReference type="FunFam" id="1.50.40.10:FF:000102">
    <property type="entry name" value="Folate carrier protein Flx1"/>
    <property type="match status" value="1"/>
</dbReference>
<feature type="repeat" description="Solcar" evidence="10">
    <location>
        <begin position="399"/>
        <end position="481"/>
    </location>
</feature>
<evidence type="ECO:0000256" key="4">
    <source>
        <dbReference type="ARBA" id="ARBA00022692"/>
    </source>
</evidence>
<dbReference type="PROSITE" id="PS50920">
    <property type="entry name" value="SOLCAR"/>
    <property type="match status" value="3"/>
</dbReference>
<keyword evidence="8" id="KW-0496">Mitochondrion</keyword>
<evidence type="ECO:0000313" key="14">
    <source>
        <dbReference type="EMBL" id="TKA79181.1"/>
    </source>
</evidence>
<dbReference type="InterPro" id="IPR044712">
    <property type="entry name" value="SLC25A32-like"/>
</dbReference>
<organism evidence="14 15">
    <name type="scientific">Friedmanniomyces simplex</name>
    <dbReference type="NCBI Taxonomy" id="329884"/>
    <lineage>
        <taxon>Eukaryota</taxon>
        <taxon>Fungi</taxon>
        <taxon>Dikarya</taxon>
        <taxon>Ascomycota</taxon>
        <taxon>Pezizomycotina</taxon>
        <taxon>Dothideomycetes</taxon>
        <taxon>Dothideomycetidae</taxon>
        <taxon>Mycosphaerellales</taxon>
        <taxon>Teratosphaeriaceae</taxon>
        <taxon>Friedmanniomyces</taxon>
    </lineage>
</organism>
<evidence type="ECO:0000256" key="5">
    <source>
        <dbReference type="ARBA" id="ARBA00022737"/>
    </source>
</evidence>
<dbReference type="STRING" id="329884.A0A4U0XRF7"/>
<evidence type="ECO:0000256" key="6">
    <source>
        <dbReference type="ARBA" id="ARBA00022792"/>
    </source>
</evidence>
<evidence type="ECO:0000256" key="9">
    <source>
        <dbReference type="ARBA" id="ARBA00023136"/>
    </source>
</evidence>
<dbReference type="GO" id="GO:0055085">
    <property type="term" value="P:transmembrane transport"/>
    <property type="evidence" value="ECO:0007669"/>
    <property type="project" value="InterPro"/>
</dbReference>
<keyword evidence="4 10" id="KW-0812">Transmembrane</keyword>
<evidence type="ECO:0000256" key="11">
    <source>
        <dbReference type="RuleBase" id="RU000488"/>
    </source>
</evidence>